<feature type="binding site" evidence="6">
    <location>
        <position position="337"/>
    </location>
    <ligand>
        <name>Ca(2+)</name>
        <dbReference type="ChEBI" id="CHEBI:29108"/>
    </ligand>
</feature>
<evidence type="ECO:0000256" key="4">
    <source>
        <dbReference type="ARBA" id="ARBA00038735"/>
    </source>
</evidence>
<dbReference type="EMBL" id="BMLS01000009">
    <property type="protein sequence ID" value="GGO75033.1"/>
    <property type="molecule type" value="Genomic_DNA"/>
</dbReference>
<dbReference type="Gene3D" id="2.30.120.10">
    <property type="match status" value="1"/>
</dbReference>
<keyword evidence="6" id="KW-0106">Calcium</keyword>
<keyword evidence="6" id="KW-0479">Metal-binding</keyword>
<dbReference type="Gene3D" id="3.60.20.10">
    <property type="entry name" value="Glutamine Phosphoribosylpyrophosphate, subunit 1, domain 1"/>
    <property type="match status" value="1"/>
</dbReference>
<keyword evidence="8" id="KW-1185">Reference proteome</keyword>
<keyword evidence="2" id="KW-0378">Hydrolase</keyword>
<feature type="binding site" evidence="6">
    <location>
        <position position="334"/>
    </location>
    <ligand>
        <name>Ca(2+)</name>
        <dbReference type="ChEBI" id="CHEBI:29108"/>
    </ligand>
</feature>
<accession>A0A918DM85</accession>
<organism evidence="7 8">
    <name type="scientific">Bowmanella pacifica</name>
    <dbReference type="NCBI Taxonomy" id="502051"/>
    <lineage>
        <taxon>Bacteria</taxon>
        <taxon>Pseudomonadati</taxon>
        <taxon>Pseudomonadota</taxon>
        <taxon>Gammaproteobacteria</taxon>
        <taxon>Alteromonadales</taxon>
        <taxon>Alteromonadaceae</taxon>
        <taxon>Bowmanella</taxon>
    </lineage>
</organism>
<gene>
    <name evidence="7" type="ORF">GCM10010982_39260</name>
</gene>
<evidence type="ECO:0000256" key="5">
    <source>
        <dbReference type="PIRSR" id="PIRSR001227-1"/>
    </source>
</evidence>
<dbReference type="InterPro" id="IPR029055">
    <property type="entry name" value="Ntn_hydrolases_N"/>
</dbReference>
<keyword evidence="3" id="KW-0865">Zymogen</keyword>
<dbReference type="GO" id="GO:0046872">
    <property type="term" value="F:metal ion binding"/>
    <property type="evidence" value="ECO:0007669"/>
    <property type="project" value="UniProtKB-KW"/>
</dbReference>
<name>A0A918DM85_9ALTE</name>
<proteinExistence type="inferred from homology"/>
<dbReference type="Proteomes" id="UP000606935">
    <property type="component" value="Unassembled WGS sequence"/>
</dbReference>
<evidence type="ECO:0000256" key="2">
    <source>
        <dbReference type="ARBA" id="ARBA00022801"/>
    </source>
</evidence>
<reference evidence="7" key="1">
    <citation type="journal article" date="2014" name="Int. J. Syst. Evol. Microbiol.">
        <title>Complete genome sequence of Corynebacterium casei LMG S-19264T (=DSM 44701T), isolated from a smear-ripened cheese.</title>
        <authorList>
            <consortium name="US DOE Joint Genome Institute (JGI-PGF)"/>
            <person name="Walter F."/>
            <person name="Albersmeier A."/>
            <person name="Kalinowski J."/>
            <person name="Ruckert C."/>
        </authorList>
    </citation>
    <scope>NUCLEOTIDE SEQUENCE</scope>
    <source>
        <strain evidence="7">CGMCC 1.7086</strain>
    </source>
</reference>
<dbReference type="Gene3D" id="1.10.1400.10">
    <property type="match status" value="1"/>
</dbReference>
<evidence type="ECO:0000313" key="8">
    <source>
        <dbReference type="Proteomes" id="UP000606935"/>
    </source>
</evidence>
<dbReference type="InterPro" id="IPR014395">
    <property type="entry name" value="Pen/GL7ACA/AHL_acylase"/>
</dbReference>
<dbReference type="InterPro" id="IPR023343">
    <property type="entry name" value="Penicillin_amidase_dom1"/>
</dbReference>
<evidence type="ECO:0000256" key="3">
    <source>
        <dbReference type="ARBA" id="ARBA00023145"/>
    </source>
</evidence>
<comment type="cofactor">
    <cofactor evidence="6">
        <name>Ca(2+)</name>
        <dbReference type="ChEBI" id="CHEBI:29108"/>
    </cofactor>
    <text evidence="6">Binds 1 Ca(2+) ion per dimer.</text>
</comment>
<comment type="similarity">
    <text evidence="1">Belongs to the peptidase S45 family.</text>
</comment>
<dbReference type="InterPro" id="IPR002692">
    <property type="entry name" value="S45"/>
</dbReference>
<evidence type="ECO:0000256" key="1">
    <source>
        <dbReference type="ARBA" id="ARBA00006586"/>
    </source>
</evidence>
<dbReference type="GO" id="GO:0017000">
    <property type="term" value="P:antibiotic biosynthetic process"/>
    <property type="evidence" value="ECO:0007669"/>
    <property type="project" value="InterPro"/>
</dbReference>
<comment type="subunit">
    <text evidence="4">Heterodimer of an alpha subunit and a beta subunit processed from the same precursor.</text>
</comment>
<dbReference type="RefSeq" id="WP_188699184.1">
    <property type="nucleotide sequence ID" value="NZ_BMLS01000009.1"/>
</dbReference>
<dbReference type="InterPro" id="IPR043147">
    <property type="entry name" value="Penicillin_amidase_A-knob"/>
</dbReference>
<dbReference type="PANTHER" id="PTHR34218">
    <property type="entry name" value="PEPTIDASE S45 PENICILLIN AMIDASE"/>
    <property type="match status" value="1"/>
</dbReference>
<comment type="caution">
    <text evidence="7">The sequence shown here is derived from an EMBL/GenBank/DDBJ whole genome shotgun (WGS) entry which is preliminary data.</text>
</comment>
<dbReference type="GO" id="GO:0016811">
    <property type="term" value="F:hydrolase activity, acting on carbon-nitrogen (but not peptide) bonds, in linear amides"/>
    <property type="evidence" value="ECO:0007669"/>
    <property type="project" value="InterPro"/>
</dbReference>
<dbReference type="PANTHER" id="PTHR34218:SF4">
    <property type="entry name" value="ACYL-HOMOSERINE LACTONE ACYLASE QUIP"/>
    <property type="match status" value="1"/>
</dbReference>
<dbReference type="AlphaFoldDB" id="A0A918DM85"/>
<sequence length="790" mass="87592">MQSTTSRYLKLTLLGLLSLILLALLGGYLLLRASLPQLDGQRTVPDLQESVEVTRDEGGMAVFKAQSRLDLARAVGFVHGQERFFQMDLLRRNSAGELSALFGEVALNRDKEIRLHRFRDRAERILSSMPTEHRQIIQAYTAGVNHGLTQLGAHSFEYYLLGVTPAKWQASDTMLALYSMYLDLQHHDGRRDFSLSLMKTHLPADLYAFLHPEGSQWDAPIDDSLRPTNPLPASAWPSSTNQQLVMLDNQPEDRTIGSNNWAVGGALSPYQAGILADDMHLGLRVPNIWFKAQFNWQQNGHTHQVTGVTLPGTPLMVVGSNGKLAWGFTNSYGDWSDLIRLKLNDTGDQYLTPAGYQAFNYVSQDIEIKGAPTQTIEIKETIWGPVVSEDENGMPLALRWVAHDSQGANLNLIGLEVAQDVGQGAAVGATAGMPAQNLMMADSAGNIGWTISGPMPIRFGFDGRYIADWSDGSAGWAGYRDPQDYPKVINPADHRLWTANSRVVGGQMYEKIGDGGYALGARNQQIRDGLRAKDSFNEQDLLDIQLDDRALFLAPWRDFMLSSVLPVSQHPQKALVKEALQNWTASASEHDLGYLLVRQFRLNVRNKVYQDLNRIMLEHSARFNFNAVRNQMEAPLWEMVSQQPANLVPSDFDSWQELFNAALTDTLAKLDKDFGDWRTLTWGQFNAVDIRHPLSAFVPMLGKLTDMPKESLAGDSFMPRVAQSSSGASQRLVVAPGHEDKAIFHMPSSQAGHPLSPYFGLGHEAWRSGQPTGLLPGPGRYHLSLQPIGG</sequence>
<dbReference type="Gene3D" id="1.10.439.10">
    <property type="entry name" value="Penicillin Amidohydrolase, domain 1"/>
    <property type="match status" value="1"/>
</dbReference>
<evidence type="ECO:0000313" key="7">
    <source>
        <dbReference type="EMBL" id="GGO75033.1"/>
    </source>
</evidence>
<dbReference type="PIRSF" id="PIRSF001227">
    <property type="entry name" value="Pen_acylase"/>
    <property type="match status" value="1"/>
</dbReference>
<dbReference type="Pfam" id="PF01804">
    <property type="entry name" value="Penicil_amidase"/>
    <property type="match status" value="1"/>
</dbReference>
<dbReference type="InterPro" id="IPR043146">
    <property type="entry name" value="Penicillin_amidase_N_B-knob"/>
</dbReference>
<feature type="active site" description="Nucleophile" evidence="5">
    <location>
        <position position="258"/>
    </location>
</feature>
<dbReference type="CDD" id="cd03747">
    <property type="entry name" value="Ntn_PGA_like"/>
    <property type="match status" value="1"/>
</dbReference>
<evidence type="ECO:0000256" key="6">
    <source>
        <dbReference type="PIRSR" id="PIRSR001227-2"/>
    </source>
</evidence>
<reference evidence="7" key="2">
    <citation type="submission" date="2020-09" db="EMBL/GenBank/DDBJ databases">
        <authorList>
            <person name="Sun Q."/>
            <person name="Zhou Y."/>
        </authorList>
    </citation>
    <scope>NUCLEOTIDE SEQUENCE</scope>
    <source>
        <strain evidence="7">CGMCC 1.7086</strain>
    </source>
</reference>
<dbReference type="SUPFAM" id="SSF56235">
    <property type="entry name" value="N-terminal nucleophile aminohydrolases (Ntn hydrolases)"/>
    <property type="match status" value="1"/>
</dbReference>
<protein>
    <submittedName>
        <fullName evidence="7">Penicillin amidase</fullName>
    </submittedName>
</protein>